<dbReference type="EMBL" id="LDER01000200">
    <property type="protein sequence ID" value="RVU63396.1"/>
    <property type="molecule type" value="Genomic_DNA"/>
</dbReference>
<protein>
    <recommendedName>
        <fullName evidence="3">DUF1433 domain-containing protein</fullName>
    </recommendedName>
</protein>
<evidence type="ECO:0000313" key="1">
    <source>
        <dbReference type="EMBL" id="RVU63396.1"/>
    </source>
</evidence>
<gene>
    <name evidence="1" type="ORF">BM74_15145</name>
</gene>
<dbReference type="AlphaFoldDB" id="A0A437SHZ2"/>
<accession>A0A437SHZ2</accession>
<dbReference type="Proteomes" id="UP000286687">
    <property type="component" value="Unassembled WGS sequence"/>
</dbReference>
<dbReference type="PROSITE" id="PS51257">
    <property type="entry name" value="PROKAR_LIPOPROTEIN"/>
    <property type="match status" value="1"/>
</dbReference>
<proteinExistence type="predicted"/>
<sequence length="109" mass="12592">MNITIKKISFFLFFIFILSILGGCTMDKKNEEQQIVEKAQERTIQYFKEKQDLDVVITDYRFGPSDLQGIFISGYIKNDESKTFNITIEYGGDEYTIGSISTSENLHLK</sequence>
<organism evidence="1 2">
    <name type="scientific">Bacillus thuringiensis</name>
    <dbReference type="NCBI Taxonomy" id="1428"/>
    <lineage>
        <taxon>Bacteria</taxon>
        <taxon>Bacillati</taxon>
        <taxon>Bacillota</taxon>
        <taxon>Bacilli</taxon>
        <taxon>Bacillales</taxon>
        <taxon>Bacillaceae</taxon>
        <taxon>Bacillus</taxon>
        <taxon>Bacillus cereus group</taxon>
    </lineage>
</organism>
<evidence type="ECO:0008006" key="3">
    <source>
        <dbReference type="Google" id="ProtNLM"/>
    </source>
</evidence>
<evidence type="ECO:0000313" key="2">
    <source>
        <dbReference type="Proteomes" id="UP000286687"/>
    </source>
</evidence>
<reference evidence="1 2" key="1">
    <citation type="submission" date="2018-01" db="EMBL/GenBank/DDBJ databases">
        <title>Complete genome sequence of G25-42.</title>
        <authorList>
            <person name="Zheng Z."/>
            <person name="Sun M."/>
        </authorList>
    </citation>
    <scope>NUCLEOTIDE SEQUENCE [LARGE SCALE GENOMIC DNA]</scope>
    <source>
        <strain evidence="1 2">G25-42</strain>
    </source>
</reference>
<comment type="caution">
    <text evidence="1">The sequence shown here is derived from an EMBL/GenBank/DDBJ whole genome shotgun (WGS) entry which is preliminary data.</text>
</comment>
<dbReference type="RefSeq" id="WP_014300169.1">
    <property type="nucleotide sequence ID" value="NZ_LDER01000200.1"/>
</dbReference>
<name>A0A437SHZ2_BACTU</name>